<protein>
    <recommendedName>
        <fullName evidence="3">WXG100 family type VII secretion target</fullName>
    </recommendedName>
</protein>
<name>A0AAX2SCY8_KOCRH</name>
<gene>
    <name evidence="1" type="ORF">E4P33_08600</name>
</gene>
<keyword evidence="2" id="KW-1185">Reference proteome</keyword>
<dbReference type="GeneID" id="93232489"/>
<dbReference type="Proteomes" id="UP000298017">
    <property type="component" value="Unassembled WGS sequence"/>
</dbReference>
<sequence>MTPTALAAAPGAFPGISGLVHEHLTALAQRYDDAAEHLGALRTRVAEAGETHETWRGPGARLFTVQVERDVAGLGEDIASCREASRTLRWAATALADRLAELETAAGIGAPLLSALGAVLGPGLLTAPAGRRP</sequence>
<dbReference type="RefSeq" id="WP_047978544.1">
    <property type="nucleotide sequence ID" value="NZ_CABMOG010000009.1"/>
</dbReference>
<reference evidence="1 2" key="1">
    <citation type="submission" date="2019-03" db="EMBL/GenBank/DDBJ databases">
        <title>Genome Sequencing and Assembly of Various Microbes Isolated from Alder Root Nodule.</title>
        <authorList>
            <person name="Swanson E."/>
            <person name="Sevigny J.L."/>
            <person name="Pesce C."/>
            <person name="Davis I."/>
            <person name="Kleiner V."/>
            <person name="Tisa L."/>
        </authorList>
    </citation>
    <scope>NUCLEOTIDE SEQUENCE [LARGE SCALE GENOMIC DNA]</scope>
    <source>
        <strain evidence="1 2">4R-31</strain>
    </source>
</reference>
<proteinExistence type="predicted"/>
<dbReference type="EMBL" id="SPNK01000008">
    <property type="protein sequence ID" value="TFI00714.1"/>
    <property type="molecule type" value="Genomic_DNA"/>
</dbReference>
<accession>A0AAX2SCY8</accession>
<dbReference type="AlphaFoldDB" id="A0AAX2SCY8"/>
<evidence type="ECO:0000313" key="2">
    <source>
        <dbReference type="Proteomes" id="UP000298017"/>
    </source>
</evidence>
<comment type="caution">
    <text evidence="1">The sequence shown here is derived from an EMBL/GenBank/DDBJ whole genome shotgun (WGS) entry which is preliminary data.</text>
</comment>
<evidence type="ECO:0000313" key="1">
    <source>
        <dbReference type="EMBL" id="TFI00714.1"/>
    </source>
</evidence>
<evidence type="ECO:0008006" key="3">
    <source>
        <dbReference type="Google" id="ProtNLM"/>
    </source>
</evidence>
<organism evidence="1 2">
    <name type="scientific">Kocuria rhizophila</name>
    <dbReference type="NCBI Taxonomy" id="72000"/>
    <lineage>
        <taxon>Bacteria</taxon>
        <taxon>Bacillati</taxon>
        <taxon>Actinomycetota</taxon>
        <taxon>Actinomycetes</taxon>
        <taxon>Micrococcales</taxon>
        <taxon>Micrococcaceae</taxon>
        <taxon>Kocuria</taxon>
    </lineage>
</organism>